<evidence type="ECO:0000313" key="2">
    <source>
        <dbReference type="EMBL" id="RNE98514.1"/>
    </source>
</evidence>
<accession>A0A422MZ44</accession>
<organism evidence="2 3">
    <name type="scientific">Trypanosoma conorhini</name>
    <dbReference type="NCBI Taxonomy" id="83891"/>
    <lineage>
        <taxon>Eukaryota</taxon>
        <taxon>Discoba</taxon>
        <taxon>Euglenozoa</taxon>
        <taxon>Kinetoplastea</taxon>
        <taxon>Metakinetoplastina</taxon>
        <taxon>Trypanosomatida</taxon>
        <taxon>Trypanosomatidae</taxon>
        <taxon>Trypanosoma</taxon>
    </lineage>
</organism>
<dbReference type="GeneID" id="40322818"/>
<evidence type="ECO:0000313" key="3">
    <source>
        <dbReference type="Proteomes" id="UP000284403"/>
    </source>
</evidence>
<feature type="region of interest" description="Disordered" evidence="1">
    <location>
        <begin position="115"/>
        <end position="213"/>
    </location>
</feature>
<keyword evidence="3" id="KW-1185">Reference proteome</keyword>
<dbReference type="InterPro" id="IPR019651">
    <property type="entry name" value="Glutamate_DH_NAD-spec"/>
</dbReference>
<feature type="region of interest" description="Disordered" evidence="1">
    <location>
        <begin position="1"/>
        <end position="76"/>
    </location>
</feature>
<feature type="non-terminal residue" evidence="2">
    <location>
        <position position="1"/>
    </location>
</feature>
<feature type="compositionally biased region" description="Polar residues" evidence="1">
    <location>
        <begin position="21"/>
        <end position="31"/>
    </location>
</feature>
<dbReference type="Proteomes" id="UP000284403">
    <property type="component" value="Unassembled WGS sequence"/>
</dbReference>
<gene>
    <name evidence="2" type="ORF">Tco025E_09207</name>
</gene>
<protein>
    <submittedName>
        <fullName evidence="2">Uncharacterized protein</fullName>
    </submittedName>
</protein>
<feature type="compositionally biased region" description="Basic and acidic residues" evidence="1">
    <location>
        <begin position="10"/>
        <end position="20"/>
    </location>
</feature>
<dbReference type="Pfam" id="PF10712">
    <property type="entry name" value="NAD-GH"/>
    <property type="match status" value="1"/>
</dbReference>
<dbReference type="RefSeq" id="XP_029223849.1">
    <property type="nucleotide sequence ID" value="XM_029376032.1"/>
</dbReference>
<evidence type="ECO:0000256" key="1">
    <source>
        <dbReference type="SAM" id="MobiDB-lite"/>
    </source>
</evidence>
<dbReference type="EMBL" id="MKKU01001027">
    <property type="protein sequence ID" value="RNE98514.1"/>
    <property type="molecule type" value="Genomic_DNA"/>
</dbReference>
<sequence length="321" mass="35017">QSQMPCLREAGGRSGKEEQWHPTSKTGTSCTGACARRRHPHSCLVWTTPTEPLRSGRTKPHQRHPSGRGGGALAANPQRVAALRAASPALRRPLFFFSTAPVLPVGCAASRLASRTPCKKLSRRPPAVAPSPPIAQPRTTARAEGQRKHAATTVLWRGSSGGSTVTATGGGRKWAPTTPTPTRQQEKTREERRARRRATAESRPPTPRADQQVHINAARHRLVTVDAPSRQPAAEEVADQLPHLRHAQRPANQHNLVYIVLVQFSALQHALHRHQRPLEQLHAQPLKPRACDLLAKVEALRQAAHTSTRASGCDDNFRLGA</sequence>
<feature type="compositionally biased region" description="Basic residues" evidence="1">
    <location>
        <begin position="56"/>
        <end position="66"/>
    </location>
</feature>
<reference evidence="2 3" key="1">
    <citation type="journal article" date="2018" name="BMC Genomics">
        <title>Genomic comparison of Trypanosoma conorhini and Trypanosoma rangeli to Trypanosoma cruzi strains of high and low virulence.</title>
        <authorList>
            <person name="Bradwell K.R."/>
            <person name="Koparde V.N."/>
            <person name="Matveyev A.V."/>
            <person name="Serrano M.G."/>
            <person name="Alves J.M."/>
            <person name="Parikh H."/>
            <person name="Huang B."/>
            <person name="Lee V."/>
            <person name="Espinosa-Alvarez O."/>
            <person name="Ortiz P.A."/>
            <person name="Costa-Martins A.G."/>
            <person name="Teixeira M.M."/>
            <person name="Buck G.A."/>
        </authorList>
    </citation>
    <scope>NUCLEOTIDE SEQUENCE [LARGE SCALE GENOMIC DNA]</scope>
    <source>
        <strain evidence="2 3">025E</strain>
    </source>
</reference>
<dbReference type="AlphaFoldDB" id="A0A422MZ44"/>
<name>A0A422MZ44_9TRYP</name>
<comment type="caution">
    <text evidence="2">The sequence shown here is derived from an EMBL/GenBank/DDBJ whole genome shotgun (WGS) entry which is preliminary data.</text>
</comment>
<proteinExistence type="predicted"/>
<feature type="compositionally biased region" description="Basic and acidic residues" evidence="1">
    <location>
        <begin position="184"/>
        <end position="193"/>
    </location>
</feature>